<name>A0A1W1Z6T1_9FLAO</name>
<evidence type="ECO:0000313" key="1">
    <source>
        <dbReference type="EMBL" id="SMC43841.1"/>
    </source>
</evidence>
<dbReference type="RefSeq" id="WP_084060462.1">
    <property type="nucleotide sequence ID" value="NZ_FWXO01000001.1"/>
</dbReference>
<evidence type="ECO:0000313" key="2">
    <source>
        <dbReference type="Proteomes" id="UP000192360"/>
    </source>
</evidence>
<dbReference type="STRING" id="504486.SAMN05660703_1198"/>
<keyword evidence="2" id="KW-1185">Reference proteome</keyword>
<gene>
    <name evidence="1" type="ORF">SAMN05660703_1198</name>
</gene>
<accession>A0A1W1Z6T1</accession>
<dbReference type="Proteomes" id="UP000192360">
    <property type="component" value="Unassembled WGS sequence"/>
</dbReference>
<sequence>MKHLFIFLLVAFSSAITYGQDNANEVKIGDMFLISETHGDHYNHIKFPRKNHIFKRGAIADFKRLNGLKLVVTSITTDSNYKTMVTLKRHDGKPFFRFFPSVEAHLEKALEAKELLTISKSS</sequence>
<reference evidence="1 2" key="1">
    <citation type="submission" date="2017-04" db="EMBL/GenBank/DDBJ databases">
        <authorList>
            <person name="Afonso C.L."/>
            <person name="Miller P.J."/>
            <person name="Scott M.A."/>
            <person name="Spackman E."/>
            <person name="Goraichik I."/>
            <person name="Dimitrov K.M."/>
            <person name="Suarez D.L."/>
            <person name="Swayne D.E."/>
        </authorList>
    </citation>
    <scope>NUCLEOTIDE SEQUENCE [LARGE SCALE GENOMIC DNA]</scope>
    <source>
        <strain evidence="1 2">DSM 21164</strain>
    </source>
</reference>
<protein>
    <submittedName>
        <fullName evidence="1">Uncharacterized protein</fullName>
    </submittedName>
</protein>
<dbReference type="OrthoDB" id="1446823at2"/>
<organism evidence="1 2">
    <name type="scientific">Cellulophaga tyrosinoxydans</name>
    <dbReference type="NCBI Taxonomy" id="504486"/>
    <lineage>
        <taxon>Bacteria</taxon>
        <taxon>Pseudomonadati</taxon>
        <taxon>Bacteroidota</taxon>
        <taxon>Flavobacteriia</taxon>
        <taxon>Flavobacteriales</taxon>
        <taxon>Flavobacteriaceae</taxon>
        <taxon>Cellulophaga</taxon>
    </lineage>
</organism>
<dbReference type="AlphaFoldDB" id="A0A1W1Z6T1"/>
<dbReference type="EMBL" id="FWXO01000001">
    <property type="protein sequence ID" value="SMC43841.1"/>
    <property type="molecule type" value="Genomic_DNA"/>
</dbReference>
<proteinExistence type="predicted"/>